<comment type="caution">
    <text evidence="2">The sequence shown here is derived from an EMBL/GenBank/DDBJ whole genome shotgun (WGS) entry which is preliminary data.</text>
</comment>
<dbReference type="Proteomes" id="UP001266305">
    <property type="component" value="Unassembled WGS sequence"/>
</dbReference>
<evidence type="ECO:0000313" key="2">
    <source>
        <dbReference type="EMBL" id="KAK2117532.1"/>
    </source>
</evidence>
<keyword evidence="3" id="KW-1185">Reference proteome</keyword>
<reference evidence="2 3" key="1">
    <citation type="submission" date="2023-05" db="EMBL/GenBank/DDBJ databases">
        <title>B98-5 Cell Line De Novo Hybrid Assembly: An Optical Mapping Approach.</title>
        <authorList>
            <person name="Kananen K."/>
            <person name="Auerbach J.A."/>
            <person name="Kautto E."/>
            <person name="Blachly J.S."/>
        </authorList>
    </citation>
    <scope>NUCLEOTIDE SEQUENCE [LARGE SCALE GENOMIC DNA]</scope>
    <source>
        <strain evidence="2">B95-8</strain>
        <tissue evidence="2">Cell line</tissue>
    </source>
</reference>
<organism evidence="2 3">
    <name type="scientific">Saguinus oedipus</name>
    <name type="common">Cotton-top tamarin</name>
    <name type="synonym">Oedipomidas oedipus</name>
    <dbReference type="NCBI Taxonomy" id="9490"/>
    <lineage>
        <taxon>Eukaryota</taxon>
        <taxon>Metazoa</taxon>
        <taxon>Chordata</taxon>
        <taxon>Craniata</taxon>
        <taxon>Vertebrata</taxon>
        <taxon>Euteleostomi</taxon>
        <taxon>Mammalia</taxon>
        <taxon>Eutheria</taxon>
        <taxon>Euarchontoglires</taxon>
        <taxon>Primates</taxon>
        <taxon>Haplorrhini</taxon>
        <taxon>Platyrrhini</taxon>
        <taxon>Cebidae</taxon>
        <taxon>Callitrichinae</taxon>
        <taxon>Saguinus</taxon>
    </lineage>
</organism>
<evidence type="ECO:0000256" key="1">
    <source>
        <dbReference type="SAM" id="MobiDB-lite"/>
    </source>
</evidence>
<gene>
    <name evidence="2" type="ORF">P7K49_004418</name>
</gene>
<dbReference type="EMBL" id="JASSZA010000002">
    <property type="protein sequence ID" value="KAK2117532.1"/>
    <property type="molecule type" value="Genomic_DNA"/>
</dbReference>
<proteinExistence type="predicted"/>
<sequence length="260" mass="29113">MAEAGLWDTVQEEAVEGSGYKGRYLCIAPVRGSQMASVEKLEISLSKSVEAGGWVLYTGPMGETPGVRRQGGETGRLLSPTRKDPNSRGPAQALWHPSSNREPLDEMGFTWAQQARARTSSQAARLNFAYPSHRCQGPMATTDRDEWTCTSRDRDEWTCTSRDRDEWTCASRDRDEWTCASRDRDEWTCASRDRDEWTCASRDRDEWTCASRDRDEWTCASRDRDEWTCTSRLAPELSLGGILATPGTGPGLAVLFVLNG</sequence>
<feature type="region of interest" description="Disordered" evidence="1">
    <location>
        <begin position="62"/>
        <end position="102"/>
    </location>
</feature>
<name>A0ABQ9WAV9_SAGOE</name>
<protein>
    <submittedName>
        <fullName evidence="2">Uncharacterized protein</fullName>
    </submittedName>
</protein>
<accession>A0ABQ9WAV9</accession>
<evidence type="ECO:0000313" key="3">
    <source>
        <dbReference type="Proteomes" id="UP001266305"/>
    </source>
</evidence>